<accession>A0A9P1N658</accession>
<sequence>MIQIDLYSGPPWGFRISQDQELRPIIGQIIPGGRGDIAGLKIGDLIRKIGIISVATCQQAHSLMHATRDKLTLVIES</sequence>
<organism evidence="2 3">
    <name type="scientific">Caenorhabditis angaria</name>
    <dbReference type="NCBI Taxonomy" id="860376"/>
    <lineage>
        <taxon>Eukaryota</taxon>
        <taxon>Metazoa</taxon>
        <taxon>Ecdysozoa</taxon>
        <taxon>Nematoda</taxon>
        <taxon>Chromadorea</taxon>
        <taxon>Rhabditida</taxon>
        <taxon>Rhabditina</taxon>
        <taxon>Rhabditomorpha</taxon>
        <taxon>Rhabditoidea</taxon>
        <taxon>Rhabditidae</taxon>
        <taxon>Peloderinae</taxon>
        <taxon>Caenorhabditis</taxon>
    </lineage>
</organism>
<reference evidence="2" key="1">
    <citation type="submission" date="2022-11" db="EMBL/GenBank/DDBJ databases">
        <authorList>
            <person name="Kikuchi T."/>
        </authorList>
    </citation>
    <scope>NUCLEOTIDE SEQUENCE</scope>
    <source>
        <strain evidence="2">PS1010</strain>
    </source>
</reference>
<dbReference type="OrthoDB" id="5777582at2759"/>
<comment type="caution">
    <text evidence="2">The sequence shown here is derived from an EMBL/GenBank/DDBJ whole genome shotgun (WGS) entry which is preliminary data.</text>
</comment>
<proteinExistence type="predicted"/>
<dbReference type="Gene3D" id="2.30.42.10">
    <property type="match status" value="1"/>
</dbReference>
<dbReference type="PROSITE" id="PS50106">
    <property type="entry name" value="PDZ"/>
    <property type="match status" value="1"/>
</dbReference>
<evidence type="ECO:0000313" key="2">
    <source>
        <dbReference type="EMBL" id="CAI5449292.1"/>
    </source>
</evidence>
<dbReference type="Pfam" id="PF00595">
    <property type="entry name" value="PDZ"/>
    <property type="match status" value="1"/>
</dbReference>
<dbReference type="InterPro" id="IPR036034">
    <property type="entry name" value="PDZ_sf"/>
</dbReference>
<dbReference type="SMART" id="SM00228">
    <property type="entry name" value="PDZ"/>
    <property type="match status" value="1"/>
</dbReference>
<keyword evidence="3" id="KW-1185">Reference proteome</keyword>
<gene>
    <name evidence="2" type="ORF">CAMP_LOCUS11929</name>
</gene>
<dbReference type="EMBL" id="CANHGI010000004">
    <property type="protein sequence ID" value="CAI5449292.1"/>
    <property type="molecule type" value="Genomic_DNA"/>
</dbReference>
<dbReference type="SUPFAM" id="SSF50156">
    <property type="entry name" value="PDZ domain-like"/>
    <property type="match status" value="1"/>
</dbReference>
<evidence type="ECO:0000259" key="1">
    <source>
        <dbReference type="PROSITE" id="PS50106"/>
    </source>
</evidence>
<protein>
    <recommendedName>
        <fullName evidence="1">PDZ domain-containing protein</fullName>
    </recommendedName>
</protein>
<name>A0A9P1N658_9PELO</name>
<dbReference type="Proteomes" id="UP001152747">
    <property type="component" value="Unassembled WGS sequence"/>
</dbReference>
<feature type="domain" description="PDZ" evidence="1">
    <location>
        <begin position="1"/>
        <end position="77"/>
    </location>
</feature>
<dbReference type="AlphaFoldDB" id="A0A9P1N658"/>
<evidence type="ECO:0000313" key="3">
    <source>
        <dbReference type="Proteomes" id="UP001152747"/>
    </source>
</evidence>
<dbReference type="InterPro" id="IPR001478">
    <property type="entry name" value="PDZ"/>
</dbReference>